<dbReference type="GO" id="GO:0005886">
    <property type="term" value="C:plasma membrane"/>
    <property type="evidence" value="ECO:0007669"/>
    <property type="project" value="UniProtKB-SubCell"/>
</dbReference>
<dbReference type="RefSeq" id="WP_347165494.1">
    <property type="nucleotide sequence ID" value="NZ_JBDNCH010000002.1"/>
</dbReference>
<evidence type="ECO:0000256" key="10">
    <source>
        <dbReference type="ARBA" id="ARBA00023136"/>
    </source>
</evidence>
<dbReference type="SUPFAM" id="SSF144083">
    <property type="entry name" value="Magnesium transport protein CorA, transmembrane region"/>
    <property type="match status" value="1"/>
</dbReference>
<dbReference type="GO" id="GO:0015087">
    <property type="term" value="F:cobalt ion transmembrane transporter activity"/>
    <property type="evidence" value="ECO:0007669"/>
    <property type="project" value="TreeGrafter"/>
</dbReference>
<keyword evidence="10 12" id="KW-0472">Membrane</keyword>
<evidence type="ECO:0000313" key="13">
    <source>
        <dbReference type="EMBL" id="MEN9060293.1"/>
    </source>
</evidence>
<keyword evidence="7" id="KW-0862">Zinc</keyword>
<evidence type="ECO:0000256" key="7">
    <source>
        <dbReference type="ARBA" id="ARBA00022833"/>
    </source>
</evidence>
<gene>
    <name evidence="13" type="ORF">ABFB10_03845</name>
</gene>
<dbReference type="AlphaFoldDB" id="A0AAW9SP08"/>
<dbReference type="Gene3D" id="1.20.58.340">
    <property type="entry name" value="Magnesium transport protein CorA, transmembrane region"/>
    <property type="match status" value="2"/>
</dbReference>
<evidence type="ECO:0000256" key="9">
    <source>
        <dbReference type="ARBA" id="ARBA00023065"/>
    </source>
</evidence>
<dbReference type="PANTHER" id="PTHR46494">
    <property type="entry name" value="CORA FAMILY METAL ION TRANSPORTER (EUROFUNG)"/>
    <property type="match status" value="1"/>
</dbReference>
<keyword evidence="9" id="KW-0406">Ion transport</keyword>
<keyword evidence="8 12" id="KW-1133">Transmembrane helix</keyword>
<keyword evidence="11" id="KW-0175">Coiled coil</keyword>
<feature type="coiled-coil region" evidence="11">
    <location>
        <begin position="224"/>
        <end position="265"/>
    </location>
</feature>
<dbReference type="InterPro" id="IPR045861">
    <property type="entry name" value="CorA_cytoplasmic_dom"/>
</dbReference>
<evidence type="ECO:0000313" key="14">
    <source>
        <dbReference type="Proteomes" id="UP001428774"/>
    </source>
</evidence>
<sequence length="331" mass="37411">MTTLVPHPEGLLACAHILDGPTAGAALPPAEAPTVLQSDTLGWVHLRAQHPDAPSWIVQTLSYLDPNAVEALLAEETRPRATRFGEGMVLILRGLNTIEGEDPEDMVSVRLWIDPHRIVSLSMRRVRAIEEISEELTQGRGPRDPAAFLVRLAELLNLRIEGFWRQLEDAVDRIEEEILFDSIPEDLRARLVELRRRSVILRRHLAPQRDVLRVLQGGPVPWLQQEARRELAEEQDALERMVEDADAMRDRMALVRDELQGVRDERLNRNMYLLSILSAIFLPLGFLTGLFGINTGGMPGAQTSWAFWGFCAALLAIGLAQLWLLRKMRWI</sequence>
<proteinExistence type="inferred from homology"/>
<dbReference type="InterPro" id="IPR045863">
    <property type="entry name" value="CorA_TM1_TM2"/>
</dbReference>
<keyword evidence="3" id="KW-0813">Transport</keyword>
<comment type="similarity">
    <text evidence="2">Belongs to the CorA metal ion transporter (MIT) (TC 1.A.35) family.</text>
</comment>
<dbReference type="GO" id="GO:0050897">
    <property type="term" value="F:cobalt ion binding"/>
    <property type="evidence" value="ECO:0007669"/>
    <property type="project" value="TreeGrafter"/>
</dbReference>
<evidence type="ECO:0000256" key="5">
    <source>
        <dbReference type="ARBA" id="ARBA00022519"/>
    </source>
</evidence>
<dbReference type="InterPro" id="IPR002523">
    <property type="entry name" value="MgTranspt_CorA/ZnTranspt_ZntB"/>
</dbReference>
<dbReference type="Gene3D" id="3.30.460.20">
    <property type="entry name" value="CorA soluble domain-like"/>
    <property type="match status" value="1"/>
</dbReference>
<keyword evidence="14" id="KW-1185">Reference proteome</keyword>
<dbReference type="EMBL" id="JBDNCH010000002">
    <property type="protein sequence ID" value="MEN9060293.1"/>
    <property type="molecule type" value="Genomic_DNA"/>
</dbReference>
<reference evidence="13 14" key="1">
    <citation type="submission" date="2024-05" db="EMBL/GenBank/DDBJ databases">
        <title>Genome sequence of Ponticoccus litoralis KCCM 90028.</title>
        <authorList>
            <person name="Kim J.M."/>
            <person name="Lee J.K."/>
            <person name="Choi B.J."/>
            <person name="Bayburt H."/>
            <person name="Baek J.H."/>
            <person name="Jeon C.O."/>
        </authorList>
    </citation>
    <scope>NUCLEOTIDE SEQUENCE [LARGE SCALE GENOMIC DNA]</scope>
    <source>
        <strain evidence="13 14">KCCM 90028</strain>
    </source>
</reference>
<dbReference type="GO" id="GO:0000287">
    <property type="term" value="F:magnesium ion binding"/>
    <property type="evidence" value="ECO:0007669"/>
    <property type="project" value="TreeGrafter"/>
</dbReference>
<dbReference type="PANTHER" id="PTHR46494:SF3">
    <property type="entry name" value="ZINC TRANSPORT PROTEIN ZNTB"/>
    <property type="match status" value="1"/>
</dbReference>
<protein>
    <submittedName>
        <fullName evidence="13">Zinc transporter ZntB</fullName>
    </submittedName>
</protein>
<evidence type="ECO:0000256" key="2">
    <source>
        <dbReference type="ARBA" id="ARBA00009765"/>
    </source>
</evidence>
<evidence type="ECO:0000256" key="11">
    <source>
        <dbReference type="SAM" id="Coils"/>
    </source>
</evidence>
<feature type="transmembrane region" description="Helical" evidence="12">
    <location>
        <begin position="272"/>
        <end position="293"/>
    </location>
</feature>
<evidence type="ECO:0000256" key="1">
    <source>
        <dbReference type="ARBA" id="ARBA00004651"/>
    </source>
</evidence>
<name>A0AAW9SP08_9RHOB</name>
<comment type="caution">
    <text evidence="13">The sequence shown here is derived from an EMBL/GenBank/DDBJ whole genome shotgun (WGS) entry which is preliminary data.</text>
</comment>
<keyword evidence="6 12" id="KW-0812">Transmembrane</keyword>
<dbReference type="CDD" id="cd12833">
    <property type="entry name" value="ZntB-like_1"/>
    <property type="match status" value="1"/>
</dbReference>
<dbReference type="GO" id="GO:0015095">
    <property type="term" value="F:magnesium ion transmembrane transporter activity"/>
    <property type="evidence" value="ECO:0007669"/>
    <property type="project" value="TreeGrafter"/>
</dbReference>
<evidence type="ECO:0000256" key="3">
    <source>
        <dbReference type="ARBA" id="ARBA00022448"/>
    </source>
</evidence>
<accession>A0AAW9SP08</accession>
<evidence type="ECO:0000256" key="12">
    <source>
        <dbReference type="SAM" id="Phobius"/>
    </source>
</evidence>
<dbReference type="SUPFAM" id="SSF143865">
    <property type="entry name" value="CorA soluble domain-like"/>
    <property type="match status" value="1"/>
</dbReference>
<feature type="transmembrane region" description="Helical" evidence="12">
    <location>
        <begin position="305"/>
        <end position="325"/>
    </location>
</feature>
<keyword evidence="5" id="KW-0997">Cell inner membrane</keyword>
<evidence type="ECO:0000256" key="8">
    <source>
        <dbReference type="ARBA" id="ARBA00022989"/>
    </source>
</evidence>
<evidence type="ECO:0000256" key="6">
    <source>
        <dbReference type="ARBA" id="ARBA00022692"/>
    </source>
</evidence>
<evidence type="ECO:0000256" key="4">
    <source>
        <dbReference type="ARBA" id="ARBA00022475"/>
    </source>
</evidence>
<keyword evidence="4" id="KW-1003">Cell membrane</keyword>
<comment type="subcellular location">
    <subcellularLocation>
        <location evidence="1">Cell membrane</location>
        <topology evidence="1">Multi-pass membrane protein</topology>
    </subcellularLocation>
</comment>
<dbReference type="Proteomes" id="UP001428774">
    <property type="component" value="Unassembled WGS sequence"/>
</dbReference>
<dbReference type="Pfam" id="PF01544">
    <property type="entry name" value="CorA"/>
    <property type="match status" value="1"/>
</dbReference>
<organism evidence="13 14">
    <name type="scientific">Ponticoccus litoralis</name>
    <dbReference type="NCBI Taxonomy" id="422297"/>
    <lineage>
        <taxon>Bacteria</taxon>
        <taxon>Pseudomonadati</taxon>
        <taxon>Pseudomonadota</taxon>
        <taxon>Alphaproteobacteria</taxon>
        <taxon>Rhodobacterales</taxon>
        <taxon>Roseobacteraceae</taxon>
        <taxon>Ponticoccus</taxon>
    </lineage>
</organism>